<keyword evidence="1" id="KW-0812">Transmembrane</keyword>
<feature type="transmembrane region" description="Helical" evidence="1">
    <location>
        <begin position="93"/>
        <end position="114"/>
    </location>
</feature>
<evidence type="ECO:0000313" key="3">
    <source>
        <dbReference type="EMBL" id="MYL16401.1"/>
    </source>
</evidence>
<feature type="domain" description="DUF8147" evidence="2">
    <location>
        <begin position="4"/>
        <end position="113"/>
    </location>
</feature>
<dbReference type="Pfam" id="PF26472">
    <property type="entry name" value="DUF8147"/>
    <property type="match status" value="1"/>
</dbReference>
<evidence type="ECO:0000313" key="4">
    <source>
        <dbReference type="Proteomes" id="UP000460194"/>
    </source>
</evidence>
<gene>
    <name evidence="3" type="ORF">GLW36_07020</name>
</gene>
<sequence>MNWRLVATLGVGVTAFLLGAAGVTGLLAASIEFSALVGLPVGVLVGAASAAATWLRLWKNPGARPALLGVAAAGYAVVALAAASYAISSVRGVVSVERALAVALLVGVVAFALARRRPDRFD</sequence>
<dbReference type="InterPro" id="IPR058460">
    <property type="entry name" value="DUF8147"/>
</dbReference>
<proteinExistence type="predicted"/>
<protein>
    <recommendedName>
        <fullName evidence="2">DUF8147 domain-containing protein</fullName>
    </recommendedName>
</protein>
<evidence type="ECO:0000259" key="2">
    <source>
        <dbReference type="Pfam" id="PF26472"/>
    </source>
</evidence>
<evidence type="ECO:0000256" key="1">
    <source>
        <dbReference type="SAM" id="Phobius"/>
    </source>
</evidence>
<accession>A0A6B1ICD5</accession>
<dbReference type="Proteomes" id="UP000460194">
    <property type="component" value="Unassembled WGS sequence"/>
</dbReference>
<comment type="caution">
    <text evidence="3">The sequence shown here is derived from an EMBL/GenBank/DDBJ whole genome shotgun (WGS) entry which is preliminary data.</text>
</comment>
<feature type="transmembrane region" description="Helical" evidence="1">
    <location>
        <begin position="38"/>
        <end position="55"/>
    </location>
</feature>
<feature type="transmembrane region" description="Helical" evidence="1">
    <location>
        <begin position="67"/>
        <end position="87"/>
    </location>
</feature>
<dbReference type="RefSeq" id="WP_007344693.1">
    <property type="nucleotide sequence ID" value="NZ_WMEO01000008.1"/>
</dbReference>
<reference evidence="3 4" key="1">
    <citation type="submission" date="2019-11" db="EMBL/GenBank/DDBJ databases">
        <title>Genome sequences of 17 halophilic strains isolated from different environments.</title>
        <authorList>
            <person name="Furrow R.E."/>
        </authorList>
    </citation>
    <scope>NUCLEOTIDE SEQUENCE [LARGE SCALE GENOMIC DNA]</scope>
    <source>
        <strain evidence="3 4">22517_05_Cabo</strain>
    </source>
</reference>
<keyword evidence="1" id="KW-0472">Membrane</keyword>
<dbReference type="EMBL" id="WMEO01000008">
    <property type="protein sequence ID" value="MYL16401.1"/>
    <property type="molecule type" value="Genomic_DNA"/>
</dbReference>
<name>A0A6B1ICD5_9EURY</name>
<organism evidence="3 4">
    <name type="scientific">Halorubrum distributum</name>
    <dbReference type="NCBI Taxonomy" id="29283"/>
    <lineage>
        <taxon>Archaea</taxon>
        <taxon>Methanobacteriati</taxon>
        <taxon>Methanobacteriota</taxon>
        <taxon>Stenosarchaea group</taxon>
        <taxon>Halobacteria</taxon>
        <taxon>Halobacteriales</taxon>
        <taxon>Haloferacaceae</taxon>
        <taxon>Halorubrum</taxon>
        <taxon>Halorubrum distributum group</taxon>
    </lineage>
</organism>
<dbReference type="AlphaFoldDB" id="A0A6B1ICD5"/>
<keyword evidence="1" id="KW-1133">Transmembrane helix</keyword>